<organism evidence="1 2">
    <name type="scientific">Sphaeroforma arctica JP610</name>
    <dbReference type="NCBI Taxonomy" id="667725"/>
    <lineage>
        <taxon>Eukaryota</taxon>
        <taxon>Ichthyosporea</taxon>
        <taxon>Ichthyophonida</taxon>
        <taxon>Sphaeroforma</taxon>
    </lineage>
</organism>
<accession>A0A0L0FYF2</accession>
<sequence>MFNYEQQVTAKGAGLLTTNSEKAIGPKQTSYNELRHSGAGYALVDFYDQVAREKDLTVEREDLQYVAMEAANKAANWSLNELRRTLPAQPGFERSDAIYSFSKHRRAKLGASGLTLILLAKIEATMPGSIKTKDMKALANFIVAMQTESGQFWSFYVDGDGPSHKPNRSLYYPGEAMLGLMYFYNLFPDPMYLETTTSGIISLARERAAQPMSDIPIDHWLLIAVREWVPAHRRSDRYNPKVEQEVMTSIERIVNATLCQMPLHTMGSAPVATRMEGMQATMFYLPSLQGDTCTPYKTMVQKSISHGVNLLLDSQIRPLNNEYLAGGWLGSVKPIAELQKSKRLNVRIDFPQHALSAIVRHWQLIDAERLNCQEGVSDDTFATLLAAHATTCNAAPTKSRPLERPRPR</sequence>
<dbReference type="eggNOG" id="ENOG502SXG3">
    <property type="taxonomic scope" value="Eukaryota"/>
</dbReference>
<dbReference type="OrthoDB" id="45031at2759"/>
<evidence type="ECO:0000313" key="2">
    <source>
        <dbReference type="Proteomes" id="UP000054560"/>
    </source>
</evidence>
<dbReference type="GeneID" id="25906342"/>
<name>A0A0L0FYF2_9EUKA</name>
<evidence type="ECO:0000313" key="1">
    <source>
        <dbReference type="EMBL" id="KNC81865.1"/>
    </source>
</evidence>
<reference evidence="1 2" key="1">
    <citation type="submission" date="2011-02" db="EMBL/GenBank/DDBJ databases">
        <title>The Genome Sequence of Sphaeroforma arctica JP610.</title>
        <authorList>
            <consortium name="The Broad Institute Genome Sequencing Platform"/>
            <person name="Russ C."/>
            <person name="Cuomo C."/>
            <person name="Young S.K."/>
            <person name="Zeng Q."/>
            <person name="Gargeya S."/>
            <person name="Alvarado L."/>
            <person name="Berlin A."/>
            <person name="Chapman S.B."/>
            <person name="Chen Z."/>
            <person name="Freedman E."/>
            <person name="Gellesch M."/>
            <person name="Goldberg J."/>
            <person name="Griggs A."/>
            <person name="Gujja S."/>
            <person name="Heilman E."/>
            <person name="Heiman D."/>
            <person name="Howarth C."/>
            <person name="Mehta T."/>
            <person name="Neiman D."/>
            <person name="Pearson M."/>
            <person name="Roberts A."/>
            <person name="Saif S."/>
            <person name="Shea T."/>
            <person name="Shenoy N."/>
            <person name="Sisk P."/>
            <person name="Stolte C."/>
            <person name="Sykes S."/>
            <person name="White J."/>
            <person name="Yandava C."/>
            <person name="Burger G."/>
            <person name="Gray M.W."/>
            <person name="Holland P.W.H."/>
            <person name="King N."/>
            <person name="Lang F.B.F."/>
            <person name="Roger A.J."/>
            <person name="Ruiz-Trillo I."/>
            <person name="Haas B."/>
            <person name="Nusbaum C."/>
            <person name="Birren B."/>
        </authorList>
    </citation>
    <scope>NUCLEOTIDE SEQUENCE [LARGE SCALE GENOMIC DNA]</scope>
    <source>
        <strain evidence="1 2">JP610</strain>
    </source>
</reference>
<proteinExistence type="predicted"/>
<dbReference type="Proteomes" id="UP000054560">
    <property type="component" value="Unassembled WGS sequence"/>
</dbReference>
<dbReference type="EMBL" id="KQ241986">
    <property type="protein sequence ID" value="KNC81865.1"/>
    <property type="molecule type" value="Genomic_DNA"/>
</dbReference>
<keyword evidence="2" id="KW-1185">Reference proteome</keyword>
<dbReference type="AlphaFoldDB" id="A0A0L0FYF2"/>
<dbReference type="RefSeq" id="XP_014155767.1">
    <property type="nucleotide sequence ID" value="XM_014300292.1"/>
</dbReference>
<protein>
    <submittedName>
        <fullName evidence="1">Uncharacterized protein</fullName>
    </submittedName>
</protein>
<gene>
    <name evidence="1" type="ORF">SARC_05838</name>
</gene>